<keyword evidence="3" id="KW-0689">Ribosomal protein</keyword>
<accession>A0A507BAU4</accession>
<dbReference type="STRING" id="1093900.A0A507BAU4"/>
<feature type="region of interest" description="Disordered" evidence="7">
    <location>
        <begin position="1"/>
        <end position="43"/>
    </location>
</feature>
<dbReference type="AlphaFoldDB" id="A0A507BAU4"/>
<keyword evidence="5" id="KW-0687">Ribonucleoprotein</keyword>
<dbReference type="FunCoup" id="A0A507BAU4">
    <property type="interactions" value="73"/>
</dbReference>
<dbReference type="Gene3D" id="3.40.30.10">
    <property type="entry name" value="Glutaredoxin"/>
    <property type="match status" value="1"/>
</dbReference>
<sequence>MRRSSAIASHLTSTHLTSLTNPPRQQSPRARSPPPPPPPKMITRFITDVTTKFNPFSPRAKPARLFLSFLPPNARASGMSITTQLLAKSSAEPASLTVKFKDGKEMKLDCDKLGIKGLIEEVDRHSRALQKQADLASG</sequence>
<evidence type="ECO:0000256" key="4">
    <source>
        <dbReference type="ARBA" id="ARBA00023128"/>
    </source>
</evidence>
<feature type="compositionally biased region" description="Low complexity" evidence="7">
    <location>
        <begin position="9"/>
        <end position="30"/>
    </location>
</feature>
<dbReference type="RefSeq" id="XP_030995922.1">
    <property type="nucleotide sequence ID" value="XM_031140646.1"/>
</dbReference>
<evidence type="ECO:0000256" key="7">
    <source>
        <dbReference type="SAM" id="MobiDB-lite"/>
    </source>
</evidence>
<evidence type="ECO:0000313" key="8">
    <source>
        <dbReference type="EMBL" id="TPX14211.1"/>
    </source>
</evidence>
<name>A0A507BAU4_9PEZI</name>
<dbReference type="InterPro" id="IPR019716">
    <property type="entry name" value="Ribosomal_mL53"/>
</dbReference>
<evidence type="ECO:0000256" key="2">
    <source>
        <dbReference type="ARBA" id="ARBA00005557"/>
    </source>
</evidence>
<dbReference type="GeneID" id="41968052"/>
<evidence type="ECO:0000256" key="3">
    <source>
        <dbReference type="ARBA" id="ARBA00022980"/>
    </source>
</evidence>
<dbReference type="GO" id="GO:0005762">
    <property type="term" value="C:mitochondrial large ribosomal subunit"/>
    <property type="evidence" value="ECO:0007669"/>
    <property type="project" value="TreeGrafter"/>
</dbReference>
<dbReference type="FunFam" id="3.40.30.10:FF:000260">
    <property type="entry name" value="Mitochondrial ribosomal protein L44"/>
    <property type="match status" value="1"/>
</dbReference>
<dbReference type="InterPro" id="IPR042776">
    <property type="entry name" value="Ribosomal_mL53_fung"/>
</dbReference>
<evidence type="ECO:0000256" key="1">
    <source>
        <dbReference type="ARBA" id="ARBA00004173"/>
    </source>
</evidence>
<proteinExistence type="inferred from homology"/>
<protein>
    <recommendedName>
        <fullName evidence="6">Large ribosomal subunit protein mL53</fullName>
    </recommendedName>
</protein>
<gene>
    <name evidence="8" type="ORF">E0L32_000605</name>
</gene>
<comment type="subcellular location">
    <subcellularLocation>
        <location evidence="1">Mitochondrion</location>
    </subcellularLocation>
</comment>
<evidence type="ECO:0000256" key="5">
    <source>
        <dbReference type="ARBA" id="ARBA00023274"/>
    </source>
</evidence>
<organism evidence="8 9">
    <name type="scientific">Thyridium curvatum</name>
    <dbReference type="NCBI Taxonomy" id="1093900"/>
    <lineage>
        <taxon>Eukaryota</taxon>
        <taxon>Fungi</taxon>
        <taxon>Dikarya</taxon>
        <taxon>Ascomycota</taxon>
        <taxon>Pezizomycotina</taxon>
        <taxon>Sordariomycetes</taxon>
        <taxon>Sordariomycetidae</taxon>
        <taxon>Thyridiales</taxon>
        <taxon>Thyridiaceae</taxon>
        <taxon>Thyridium</taxon>
    </lineage>
</organism>
<keyword evidence="4" id="KW-0496">Mitochondrion</keyword>
<dbReference type="InParanoid" id="A0A507BAU4"/>
<dbReference type="EMBL" id="SKBQ01000002">
    <property type="protein sequence ID" value="TPX14211.1"/>
    <property type="molecule type" value="Genomic_DNA"/>
</dbReference>
<dbReference type="PANTHER" id="PTHR28236">
    <property type="entry name" value="54S RIBOSOMAL PROTEIN L44, MITOCHONDRIAL"/>
    <property type="match status" value="1"/>
</dbReference>
<comment type="caution">
    <text evidence="8">The sequence shown here is derived from an EMBL/GenBank/DDBJ whole genome shotgun (WGS) entry which is preliminary data.</text>
</comment>
<evidence type="ECO:0000256" key="6">
    <source>
        <dbReference type="ARBA" id="ARBA00035180"/>
    </source>
</evidence>
<dbReference type="Proteomes" id="UP000319257">
    <property type="component" value="Unassembled WGS sequence"/>
</dbReference>
<dbReference type="OrthoDB" id="4136894at2759"/>
<dbReference type="PANTHER" id="PTHR28236:SF1">
    <property type="entry name" value="LARGE RIBOSOMAL SUBUNIT PROTEIN ML53"/>
    <property type="match status" value="1"/>
</dbReference>
<dbReference type="GO" id="GO:0003735">
    <property type="term" value="F:structural constituent of ribosome"/>
    <property type="evidence" value="ECO:0007669"/>
    <property type="project" value="TreeGrafter"/>
</dbReference>
<keyword evidence="9" id="KW-1185">Reference proteome</keyword>
<comment type="similarity">
    <text evidence="2">Belongs to the mitochondrion-specific ribosomal protein mL53 family.</text>
</comment>
<dbReference type="Pfam" id="PF10780">
    <property type="entry name" value="MRP_L53"/>
    <property type="match status" value="1"/>
</dbReference>
<feature type="compositionally biased region" description="Pro residues" evidence="7">
    <location>
        <begin position="31"/>
        <end position="40"/>
    </location>
</feature>
<reference evidence="8 9" key="1">
    <citation type="submission" date="2019-06" db="EMBL/GenBank/DDBJ databases">
        <title>Draft genome sequence of the filamentous fungus Phialemoniopsis curvata isolated from diesel fuel.</title>
        <authorList>
            <person name="Varaljay V.A."/>
            <person name="Lyon W.J."/>
            <person name="Crouch A.L."/>
            <person name="Drake C.E."/>
            <person name="Hollomon J.M."/>
            <person name="Nadeau L.J."/>
            <person name="Nunn H.S."/>
            <person name="Stevenson B.S."/>
            <person name="Bojanowski C.L."/>
            <person name="Crookes-Goodson W.J."/>
        </authorList>
    </citation>
    <scope>NUCLEOTIDE SEQUENCE [LARGE SCALE GENOMIC DNA]</scope>
    <source>
        <strain evidence="8 9">D216</strain>
    </source>
</reference>
<evidence type="ECO:0000313" key="9">
    <source>
        <dbReference type="Proteomes" id="UP000319257"/>
    </source>
</evidence>